<evidence type="ECO:0000256" key="1">
    <source>
        <dbReference type="SAM" id="MobiDB-lite"/>
    </source>
</evidence>
<dbReference type="SUPFAM" id="SSF51126">
    <property type="entry name" value="Pectin lyase-like"/>
    <property type="match status" value="1"/>
</dbReference>
<proteinExistence type="predicted"/>
<feature type="region of interest" description="Disordered" evidence="1">
    <location>
        <begin position="794"/>
        <end position="823"/>
    </location>
</feature>
<dbReference type="Proteomes" id="UP001495910">
    <property type="component" value="Unassembled WGS sequence"/>
</dbReference>
<name>A0ABU9Q0N7_9BURK</name>
<protein>
    <submittedName>
        <fullName evidence="4">Pertactin-like passenger domain-containing protein</fullName>
    </submittedName>
</protein>
<dbReference type="RefSeq" id="WP_342830887.1">
    <property type="nucleotide sequence ID" value="NZ_JBANDC010000017.1"/>
</dbReference>
<evidence type="ECO:0000313" key="5">
    <source>
        <dbReference type="Proteomes" id="UP001495910"/>
    </source>
</evidence>
<organism evidence="4 5">
    <name type="scientific">Collimonas rhizosphaerae</name>
    <dbReference type="NCBI Taxonomy" id="3126357"/>
    <lineage>
        <taxon>Bacteria</taxon>
        <taxon>Pseudomonadati</taxon>
        <taxon>Pseudomonadota</taxon>
        <taxon>Betaproteobacteria</taxon>
        <taxon>Burkholderiales</taxon>
        <taxon>Oxalobacteraceae</taxon>
        <taxon>Collimonas</taxon>
    </lineage>
</organism>
<comment type="caution">
    <text evidence="4">The sequence shown here is derived from an EMBL/GenBank/DDBJ whole genome shotgun (WGS) entry which is preliminary data.</text>
</comment>
<feature type="signal peptide" evidence="2">
    <location>
        <begin position="1"/>
        <end position="32"/>
    </location>
</feature>
<dbReference type="Gene3D" id="2.160.20.20">
    <property type="match status" value="1"/>
</dbReference>
<evidence type="ECO:0000313" key="4">
    <source>
        <dbReference type="EMBL" id="MEM4989722.1"/>
    </source>
</evidence>
<dbReference type="InterPro" id="IPR012332">
    <property type="entry name" value="Autotransporter_pectin_lyase_C"/>
</dbReference>
<dbReference type="InterPro" id="IPR011050">
    <property type="entry name" value="Pectin_lyase_fold/virulence"/>
</dbReference>
<dbReference type="CDD" id="cd01344">
    <property type="entry name" value="PL2_Passenger_AT"/>
    <property type="match status" value="1"/>
</dbReference>
<gene>
    <name evidence="4" type="ORF">V8G57_20205</name>
</gene>
<dbReference type="SMART" id="SM00710">
    <property type="entry name" value="PbH1"/>
    <property type="match status" value="10"/>
</dbReference>
<dbReference type="InterPro" id="IPR006626">
    <property type="entry name" value="PbH1"/>
</dbReference>
<feature type="chain" id="PRO_5045885080" evidence="2">
    <location>
        <begin position="33"/>
        <end position="823"/>
    </location>
</feature>
<keyword evidence="2" id="KW-0732">Signal</keyword>
<feature type="non-terminal residue" evidence="4">
    <location>
        <position position="823"/>
    </location>
</feature>
<reference evidence="4 5" key="1">
    <citation type="submission" date="2024-02" db="EMBL/GenBank/DDBJ databases">
        <title>Draft genome sequence of Collimonas sp. strain H4R21, an effective mineral-weathering bacterial strain isolated from the beech rhizosphere.</title>
        <authorList>
            <person name="Morin E."/>
            <person name="Uroz S."/>
            <person name="Leveau J.H.J."/>
            <person name="Kumar R."/>
            <person name="Rey M.W."/>
            <person name="Pham J."/>
        </authorList>
    </citation>
    <scope>NUCLEOTIDE SEQUENCE [LARGE SCALE GENOMIC DNA]</scope>
    <source>
        <strain evidence="4 5">H4R21</strain>
    </source>
</reference>
<dbReference type="Pfam" id="PF18883">
    <property type="entry name" value="AC_1"/>
    <property type="match status" value="1"/>
</dbReference>
<sequence length="823" mass="81370">MKTLTLPPKFRKHTLALAISSLLSMALASAHAANPPLQAGPGVDLIASGDYESNTGFALRAFGGGSIATSGLVNVLNTNTVNGVGLSIIGAGSLIDFQGGTINAKVGVQADSGARVNISNTTITASDTGILLGLPDFGPSQVYVTNSQINASATAGVVPELGVIVGIGSYFGRAYGSRVEITDSAIQASGGAGIPAVGIHGYGINIVMNGGSIVASNNGAGVMVSDGYTELNNVDISADAGGVAISGGNVGTPTDTVINGSRIISNGGSGLSISSLGVESVRTVVNDTQIVSTGPNGIGVVVGGAKNTLQLSNSTISTAGTGSSGIQVGGGAVGTAQVTLSNTDIVTTGDQADGVRASQGTILQTSGGSIQTYGANANGVYLNASYTGVGVSASMNGTAIATHGTGASGLFVSQSDMLFANASITTGGDDAPAVWAASGNTTILLGQDDVISTQGVNSDGLRSGNPLTGEAGTLTLQGGTVRVSGDAASGVQVHAGASATLLDTSVQSSGANGSALSMVGGNGAAATAQISNSTLHSTQGAAIQVGGANGGQVAIDLLNGTQVSSGIGVFLNAAAGTQTTFSMNNQVKASGDIIANGNAIVDVSLEDQSLWSGMTSTVRNMSVDSRSEWQMTDSSVVQNLNLSNAGLISFIAPVAGSYHTLTVQGDITGQNGVVALNTVLNEGGALANQHTDRLLVEGNATGTTLIEVKPTGSGAPTDLRQNGQVNADEGISIVQVGGDSHAGAFALKGGYVAAGPWQYTLHAFGPGEADPSQSLLPGGKLNWDYRLGNTFVCEGGCEPDEPEKPEEPGKPGEPEESELPHPG</sequence>
<evidence type="ECO:0000259" key="3">
    <source>
        <dbReference type="Pfam" id="PF18883"/>
    </source>
</evidence>
<feature type="domain" description="Autochaperone" evidence="3">
    <location>
        <begin position="635"/>
        <end position="761"/>
    </location>
</feature>
<dbReference type="EMBL" id="JBANDC010000017">
    <property type="protein sequence ID" value="MEM4989722.1"/>
    <property type="molecule type" value="Genomic_DNA"/>
</dbReference>
<accession>A0ABU9Q0N7</accession>
<keyword evidence="5" id="KW-1185">Reference proteome</keyword>
<evidence type="ECO:0000256" key="2">
    <source>
        <dbReference type="SAM" id="SignalP"/>
    </source>
</evidence>
<dbReference type="InterPro" id="IPR043990">
    <property type="entry name" value="AC_1"/>
</dbReference>